<dbReference type="PANTHER" id="PTHR46890:SF48">
    <property type="entry name" value="RNA-DIRECTED DNA POLYMERASE"/>
    <property type="match status" value="1"/>
</dbReference>
<accession>A0AAW2UGY5</accession>
<dbReference type="AlphaFoldDB" id="A0AAW2UGY5"/>
<dbReference type="PANTHER" id="PTHR46890">
    <property type="entry name" value="NON-LTR RETROLELEMENT REVERSE TRANSCRIPTASE-LIKE PROTEIN-RELATED"/>
    <property type="match status" value="1"/>
</dbReference>
<comment type="caution">
    <text evidence="2">The sequence shown here is derived from an EMBL/GenBank/DDBJ whole genome shotgun (WGS) entry which is preliminary data.</text>
</comment>
<protein>
    <recommendedName>
        <fullName evidence="1">Reverse transcriptase domain-containing protein</fullName>
    </recommendedName>
</protein>
<dbReference type="InterPro" id="IPR000477">
    <property type="entry name" value="RT_dom"/>
</dbReference>
<gene>
    <name evidence="2" type="ORF">Slati_3415200</name>
</gene>
<dbReference type="SUPFAM" id="SSF56672">
    <property type="entry name" value="DNA/RNA polymerases"/>
    <property type="match status" value="1"/>
</dbReference>
<organism evidence="2">
    <name type="scientific">Sesamum latifolium</name>
    <dbReference type="NCBI Taxonomy" id="2727402"/>
    <lineage>
        <taxon>Eukaryota</taxon>
        <taxon>Viridiplantae</taxon>
        <taxon>Streptophyta</taxon>
        <taxon>Embryophyta</taxon>
        <taxon>Tracheophyta</taxon>
        <taxon>Spermatophyta</taxon>
        <taxon>Magnoliopsida</taxon>
        <taxon>eudicotyledons</taxon>
        <taxon>Gunneridae</taxon>
        <taxon>Pentapetalae</taxon>
        <taxon>asterids</taxon>
        <taxon>lamiids</taxon>
        <taxon>Lamiales</taxon>
        <taxon>Pedaliaceae</taxon>
        <taxon>Sesamum</taxon>
    </lineage>
</organism>
<reference evidence="2" key="2">
    <citation type="journal article" date="2024" name="Plant">
        <title>Genomic evolution and insights into agronomic trait innovations of Sesamum species.</title>
        <authorList>
            <person name="Miao H."/>
            <person name="Wang L."/>
            <person name="Qu L."/>
            <person name="Liu H."/>
            <person name="Sun Y."/>
            <person name="Le M."/>
            <person name="Wang Q."/>
            <person name="Wei S."/>
            <person name="Zheng Y."/>
            <person name="Lin W."/>
            <person name="Duan Y."/>
            <person name="Cao H."/>
            <person name="Xiong S."/>
            <person name="Wang X."/>
            <person name="Wei L."/>
            <person name="Li C."/>
            <person name="Ma Q."/>
            <person name="Ju M."/>
            <person name="Zhao R."/>
            <person name="Li G."/>
            <person name="Mu C."/>
            <person name="Tian Q."/>
            <person name="Mei H."/>
            <person name="Zhang T."/>
            <person name="Gao T."/>
            <person name="Zhang H."/>
        </authorList>
    </citation>
    <scope>NUCLEOTIDE SEQUENCE</scope>
    <source>
        <strain evidence="2">KEN1</strain>
    </source>
</reference>
<reference evidence="2" key="1">
    <citation type="submission" date="2020-06" db="EMBL/GenBank/DDBJ databases">
        <authorList>
            <person name="Li T."/>
            <person name="Hu X."/>
            <person name="Zhang T."/>
            <person name="Song X."/>
            <person name="Zhang H."/>
            <person name="Dai N."/>
            <person name="Sheng W."/>
            <person name="Hou X."/>
            <person name="Wei L."/>
        </authorList>
    </citation>
    <scope>NUCLEOTIDE SEQUENCE</scope>
    <source>
        <strain evidence="2">KEN1</strain>
        <tissue evidence="2">Leaf</tissue>
    </source>
</reference>
<name>A0AAW2UGY5_9LAMI</name>
<dbReference type="InterPro" id="IPR043502">
    <property type="entry name" value="DNA/RNA_pol_sf"/>
</dbReference>
<proteinExistence type="predicted"/>
<dbReference type="EMBL" id="JACGWN010000012">
    <property type="protein sequence ID" value="KAL0415833.1"/>
    <property type="molecule type" value="Genomic_DNA"/>
</dbReference>
<sequence length="190" mass="21824">MVGDQVCTAVLDFFRSGRMLRQLNHAIITLVPKSEHCPSVSDYLSIFCCNMVYKAITKIIADRLAPTLEHLIDRCQAAFVGGRNITDNIFLAQEMVRRYTRKRISPRCTINVDLRKAFDSVSWGFLSQVLQGYGFPPLFISWIMECVSTFSFSVALNGSLHDFFRAREALDRVIQCLRPSFFFTWNFSQD</sequence>
<dbReference type="InterPro" id="IPR052343">
    <property type="entry name" value="Retrotransposon-Effector_Assoc"/>
</dbReference>
<evidence type="ECO:0000313" key="2">
    <source>
        <dbReference type="EMBL" id="KAL0415833.1"/>
    </source>
</evidence>
<feature type="domain" description="Reverse transcriptase" evidence="1">
    <location>
        <begin position="44"/>
        <end position="155"/>
    </location>
</feature>
<evidence type="ECO:0000259" key="1">
    <source>
        <dbReference type="Pfam" id="PF00078"/>
    </source>
</evidence>
<dbReference type="Pfam" id="PF00078">
    <property type="entry name" value="RVT_1"/>
    <property type="match status" value="1"/>
</dbReference>